<dbReference type="PROSITE" id="PS51677">
    <property type="entry name" value="NODB"/>
    <property type="match status" value="1"/>
</dbReference>
<evidence type="ECO:0000259" key="2">
    <source>
        <dbReference type="PROSITE" id="PS51677"/>
    </source>
</evidence>
<dbReference type="InterPro" id="IPR002509">
    <property type="entry name" value="NODB_dom"/>
</dbReference>
<feature type="region of interest" description="Disordered" evidence="1">
    <location>
        <begin position="36"/>
        <end position="67"/>
    </location>
</feature>
<dbReference type="Pfam" id="PF01522">
    <property type="entry name" value="Polysacc_deac_1"/>
    <property type="match status" value="1"/>
</dbReference>
<dbReference type="GO" id="GO:0005975">
    <property type="term" value="P:carbohydrate metabolic process"/>
    <property type="evidence" value="ECO:0007669"/>
    <property type="project" value="InterPro"/>
</dbReference>
<evidence type="ECO:0000313" key="3">
    <source>
        <dbReference type="EMBL" id="AIQ11153.1"/>
    </source>
</evidence>
<dbReference type="PANTHER" id="PTHR10587">
    <property type="entry name" value="GLYCOSYL TRANSFERASE-RELATED"/>
    <property type="match status" value="1"/>
</dbReference>
<dbReference type="InterPro" id="IPR011330">
    <property type="entry name" value="Glyco_hydro/deAcase_b/a-brl"/>
</dbReference>
<evidence type="ECO:0000313" key="4">
    <source>
        <dbReference type="Proteomes" id="UP000029409"/>
    </source>
</evidence>
<accession>A0A089HL82</accession>
<dbReference type="STRING" id="44251.PDUR_03385"/>
<dbReference type="EMBL" id="CP009288">
    <property type="protein sequence ID" value="AIQ11153.1"/>
    <property type="molecule type" value="Genomic_DNA"/>
</dbReference>
<dbReference type="PANTHER" id="PTHR10587:SF125">
    <property type="entry name" value="POLYSACCHARIDE DEACETYLASE YHEN-RELATED"/>
    <property type="match status" value="1"/>
</dbReference>
<name>A0A089HL82_PAEDU</name>
<dbReference type="InterPro" id="IPR036582">
    <property type="entry name" value="Mao_N_sf"/>
</dbReference>
<dbReference type="GO" id="GO:0016810">
    <property type="term" value="F:hydrolase activity, acting on carbon-nitrogen (but not peptide) bonds"/>
    <property type="evidence" value="ECO:0007669"/>
    <property type="project" value="InterPro"/>
</dbReference>
<dbReference type="InterPro" id="IPR012854">
    <property type="entry name" value="Cu_amine_oxidase-like_N"/>
</dbReference>
<dbReference type="KEGG" id="pdu:PDUR_03385"/>
<keyword evidence="4" id="KW-1185">Reference proteome</keyword>
<dbReference type="Pfam" id="PF07833">
    <property type="entry name" value="Cu_amine_oxidN1"/>
    <property type="match status" value="1"/>
</dbReference>
<dbReference type="CDD" id="cd10944">
    <property type="entry name" value="CE4_SmPgdA_like"/>
    <property type="match status" value="1"/>
</dbReference>
<dbReference type="SUPFAM" id="SSF55383">
    <property type="entry name" value="Copper amine oxidase, domain N"/>
    <property type="match status" value="1"/>
</dbReference>
<dbReference type="SUPFAM" id="SSF88713">
    <property type="entry name" value="Glycoside hydrolase/deacetylase"/>
    <property type="match status" value="1"/>
</dbReference>
<evidence type="ECO:0000256" key="1">
    <source>
        <dbReference type="SAM" id="MobiDB-lite"/>
    </source>
</evidence>
<proteinExistence type="predicted"/>
<dbReference type="RefSeq" id="WP_042205082.1">
    <property type="nucleotide sequence ID" value="NZ_CP009288.1"/>
</dbReference>
<organism evidence="3 4">
    <name type="scientific">Paenibacillus durus</name>
    <name type="common">Paenibacillus azotofixans</name>
    <dbReference type="NCBI Taxonomy" id="44251"/>
    <lineage>
        <taxon>Bacteria</taxon>
        <taxon>Bacillati</taxon>
        <taxon>Bacillota</taxon>
        <taxon>Bacilli</taxon>
        <taxon>Bacillales</taxon>
        <taxon>Paenibacillaceae</taxon>
        <taxon>Paenibacillus</taxon>
    </lineage>
</organism>
<protein>
    <submittedName>
        <fullName evidence="3">Polysaccharide deacetylase</fullName>
    </submittedName>
</protein>
<dbReference type="Gene3D" id="3.20.20.370">
    <property type="entry name" value="Glycoside hydrolase/deacetylase"/>
    <property type="match status" value="1"/>
</dbReference>
<sequence length="477" mass="50985">MVRKKRGISRRTAVRLVLAAVVLMAALIYREAGPPPLEKSSGKLDAADSGGAAEGRDGASPHSAISGALSGQAHPGLVVRGSSQPMPFVGLPPASPEGRAPVSRISGAGVSKAKAMPAPAKNRAAQKTVYLTFDDGPSAVTPKVLEILRREQVKATFFVIGDQAETRPELINAIWEQGNAIGNHTYDHNYKDLYSGFTYFWSQIKKTEEIVRQITGVRPQLVRAPGGTYGHFDDTYFHLMKQAGYLAADWTVDSGDSVRRGVPAAEILKNSVQDTQSSRVVLLLHDGAGHQESAKALPEIIKKYKAAGYVFKTLDSSSEPVQFKPHPDKRAAERTKPNEAWIAANITPNAALFAPGKPLAVEAGTLQTSLQPGEYRIENGQYIVPLRAVVERLGGQVSWDTGTHSGLAVLNGRTITADTDVGELAFTAGDGNRGAIASEVTLRGGAIWLPLRDLLKSAGHRLIGATSVPEERRVKAS</sequence>
<feature type="domain" description="NodB homology" evidence="2">
    <location>
        <begin position="127"/>
        <end position="312"/>
    </location>
</feature>
<dbReference type="InterPro" id="IPR050248">
    <property type="entry name" value="Polysacc_deacetylase_ArnD"/>
</dbReference>
<reference evidence="3 4" key="1">
    <citation type="submission" date="2014-08" db="EMBL/GenBank/DDBJ databases">
        <title>Comparative genomics of the Paenibacillus odorifer group.</title>
        <authorList>
            <person name="den Bakker H.C."/>
            <person name="Tsai Y.-C."/>
            <person name="Martin N."/>
            <person name="Korlach J."/>
            <person name="Wiedmann M."/>
        </authorList>
    </citation>
    <scope>NUCLEOTIDE SEQUENCE [LARGE SCALE GENOMIC DNA]</scope>
    <source>
        <strain evidence="3 4">DSM 1735</strain>
    </source>
</reference>
<dbReference type="Proteomes" id="UP000029409">
    <property type="component" value="Chromosome"/>
</dbReference>
<gene>
    <name evidence="3" type="ORF">PDUR_03385</name>
</gene>
<dbReference type="eggNOG" id="COG0726">
    <property type="taxonomic scope" value="Bacteria"/>
</dbReference>
<dbReference type="AlphaFoldDB" id="A0A089HL82"/>